<keyword evidence="6" id="KW-1015">Disulfide bond</keyword>
<protein>
    <recommendedName>
        <fullName evidence="9">Subtilisin inhibitor domain-containing protein</fullName>
    </recommendedName>
</protein>
<evidence type="ECO:0000256" key="2">
    <source>
        <dbReference type="ARBA" id="ARBA00010472"/>
    </source>
</evidence>
<dbReference type="InterPro" id="IPR020054">
    <property type="entry name" value="Prot_inh_SSI_I16_CS"/>
</dbReference>
<dbReference type="RefSeq" id="WP_114031588.1">
    <property type="nucleotide sequence ID" value="NZ_QOIL01000016.1"/>
</dbReference>
<evidence type="ECO:0000256" key="4">
    <source>
        <dbReference type="ARBA" id="ARBA00022690"/>
    </source>
</evidence>
<sequence length="154" mass="15535">MGLRFSRAACVAAIIAATAVLGQTAADAGSAAGDPPPKDPTATSGAPGAVSSPRSLVLVIHEGRDASTSVVLRCAPQQGGTHPRTAEACALLGTVGGDLRKLKAQVGTACPAMYEPLTVTASGVWDGRMVMTSRTFGNKCEMRSTLGPVADVRS</sequence>
<evidence type="ECO:0000259" key="9">
    <source>
        <dbReference type="Pfam" id="PF00720"/>
    </source>
</evidence>
<dbReference type="GO" id="GO:0004867">
    <property type="term" value="F:serine-type endopeptidase inhibitor activity"/>
    <property type="evidence" value="ECO:0007669"/>
    <property type="project" value="UniProtKB-KW"/>
</dbReference>
<gene>
    <name evidence="10" type="ORF">DQ384_26390</name>
</gene>
<feature type="domain" description="Subtilisin inhibitor" evidence="9">
    <location>
        <begin position="53"/>
        <end position="138"/>
    </location>
</feature>
<dbReference type="SUPFAM" id="SSF55399">
    <property type="entry name" value="Subtilisin inhibitor"/>
    <property type="match status" value="1"/>
</dbReference>
<dbReference type="GO" id="GO:0005576">
    <property type="term" value="C:extracellular region"/>
    <property type="evidence" value="ECO:0007669"/>
    <property type="project" value="UniProtKB-SubCell"/>
</dbReference>
<evidence type="ECO:0000256" key="5">
    <source>
        <dbReference type="ARBA" id="ARBA00022900"/>
    </source>
</evidence>
<evidence type="ECO:0000256" key="6">
    <source>
        <dbReference type="ARBA" id="ARBA00023157"/>
    </source>
</evidence>
<evidence type="ECO:0000256" key="1">
    <source>
        <dbReference type="ARBA" id="ARBA00004613"/>
    </source>
</evidence>
<keyword evidence="8" id="KW-0732">Signal</keyword>
<dbReference type="Pfam" id="PF00720">
    <property type="entry name" value="SSI"/>
    <property type="match status" value="1"/>
</dbReference>
<dbReference type="InterPro" id="IPR023549">
    <property type="entry name" value="Subtilisin_inhibitor"/>
</dbReference>
<organism evidence="10 11">
    <name type="scientific">Sphaerisporangium album</name>
    <dbReference type="NCBI Taxonomy" id="509200"/>
    <lineage>
        <taxon>Bacteria</taxon>
        <taxon>Bacillati</taxon>
        <taxon>Actinomycetota</taxon>
        <taxon>Actinomycetes</taxon>
        <taxon>Streptosporangiales</taxon>
        <taxon>Streptosporangiaceae</taxon>
        <taxon>Sphaerisporangium</taxon>
    </lineage>
</organism>
<dbReference type="Proteomes" id="UP000253094">
    <property type="component" value="Unassembled WGS sequence"/>
</dbReference>
<keyword evidence="3" id="KW-0964">Secreted</keyword>
<dbReference type="PROSITE" id="PS00999">
    <property type="entry name" value="SSI"/>
    <property type="match status" value="1"/>
</dbReference>
<keyword evidence="5" id="KW-0722">Serine protease inhibitor</keyword>
<name>A0A367FBC5_9ACTN</name>
<evidence type="ECO:0000313" key="10">
    <source>
        <dbReference type="EMBL" id="RCG27249.1"/>
    </source>
</evidence>
<dbReference type="Gene3D" id="3.30.350.10">
    <property type="entry name" value="Subtilisin inhibitor-like"/>
    <property type="match status" value="1"/>
</dbReference>
<evidence type="ECO:0000256" key="7">
    <source>
        <dbReference type="SAM" id="MobiDB-lite"/>
    </source>
</evidence>
<comment type="caution">
    <text evidence="10">The sequence shown here is derived from an EMBL/GenBank/DDBJ whole genome shotgun (WGS) entry which is preliminary data.</text>
</comment>
<comment type="subcellular location">
    <subcellularLocation>
        <location evidence="1">Secreted</location>
    </subcellularLocation>
</comment>
<dbReference type="EMBL" id="QOIL01000016">
    <property type="protein sequence ID" value="RCG27249.1"/>
    <property type="molecule type" value="Genomic_DNA"/>
</dbReference>
<dbReference type="OrthoDB" id="3542626at2"/>
<proteinExistence type="inferred from homology"/>
<feature type="chain" id="PRO_5016768319" description="Subtilisin inhibitor domain-containing protein" evidence="8">
    <location>
        <begin position="29"/>
        <end position="154"/>
    </location>
</feature>
<dbReference type="AlphaFoldDB" id="A0A367FBC5"/>
<keyword evidence="4" id="KW-0646">Protease inhibitor</keyword>
<reference evidence="10 11" key="1">
    <citation type="submission" date="2018-06" db="EMBL/GenBank/DDBJ databases">
        <title>Sphaerisporangium craniellae sp. nov., isolated from a marine sponge in the South China Sea.</title>
        <authorList>
            <person name="Li L."/>
        </authorList>
    </citation>
    <scope>NUCLEOTIDE SEQUENCE [LARGE SCALE GENOMIC DNA]</scope>
    <source>
        <strain evidence="10 11">CCTCC AA 208026</strain>
    </source>
</reference>
<evidence type="ECO:0000313" key="11">
    <source>
        <dbReference type="Proteomes" id="UP000253094"/>
    </source>
</evidence>
<dbReference type="InterPro" id="IPR036819">
    <property type="entry name" value="Subtilisin_inhibitor-like_sf"/>
</dbReference>
<evidence type="ECO:0000256" key="8">
    <source>
        <dbReference type="SAM" id="SignalP"/>
    </source>
</evidence>
<feature type="region of interest" description="Disordered" evidence="7">
    <location>
        <begin position="27"/>
        <end position="51"/>
    </location>
</feature>
<accession>A0A367FBC5</accession>
<comment type="similarity">
    <text evidence="2">Belongs to the protease inhibitor I16 (SSI) family.</text>
</comment>
<keyword evidence="11" id="KW-1185">Reference proteome</keyword>
<evidence type="ECO:0000256" key="3">
    <source>
        <dbReference type="ARBA" id="ARBA00022525"/>
    </source>
</evidence>
<feature type="signal peptide" evidence="8">
    <location>
        <begin position="1"/>
        <end position="28"/>
    </location>
</feature>